<dbReference type="OrthoDB" id="2151789at2759"/>
<sequence length="505" mass="54172">MVRKFAFTLALLATARYALASSVVTNVDAPQVVEKKPGQTANYTEVCTEISGALSPESVIYPGASRFQELAGHYVVSSSQDSACVVEPKNPSDVGRILKIVGRTKTPFAVKSGGHASNPGWSSTKGVHISLNGFRTIEYNAVAKTVEFGTGLKWEEVYAALDPHGVSVVGGRVAGVGVGGLTLGGGYAWRTNQFGLTIDTVTAFELVKPNGEVVKVTEKSDPELFFGLKGAQNNFGVVTKLTLKAFPQGQVWGGMLTYAIPDTFAAVASAGAKFSAEVKDPKASLLSTVSYFNNTPIINVFPFYDGPSPPAGIFDTYLSIPSVANTIKTQSFVSFVTSIPGEELNGKFRGYFLGLSVPEYSDSFQQLVNKVAFDAGAELTPKSLVFMTLATEPFQPDILKHTSSPSAFPFTRSKMYTPFNLFLQWADPSQDAVFEAAIKKMRDTLESALVAEGHKDVKTAPLYSNYALWDTPLNRIYGSNLPKLKAIKARVDPGNVMGLTGGFKI</sequence>
<dbReference type="InterPro" id="IPR050416">
    <property type="entry name" value="FAD-linked_Oxidoreductase"/>
</dbReference>
<reference evidence="7 8" key="1">
    <citation type="journal article" date="2020" name="ISME J.">
        <title>Uncovering the hidden diversity of litter-decomposition mechanisms in mushroom-forming fungi.</title>
        <authorList>
            <person name="Floudas D."/>
            <person name="Bentzer J."/>
            <person name="Ahren D."/>
            <person name="Johansson T."/>
            <person name="Persson P."/>
            <person name="Tunlid A."/>
        </authorList>
    </citation>
    <scope>NUCLEOTIDE SEQUENCE [LARGE SCALE GENOMIC DNA]</scope>
    <source>
        <strain evidence="7 8">CBS 175.51</strain>
    </source>
</reference>
<dbReference type="Pfam" id="PF08031">
    <property type="entry name" value="BBE"/>
    <property type="match status" value="1"/>
</dbReference>
<evidence type="ECO:0000256" key="4">
    <source>
        <dbReference type="ARBA" id="ARBA00023002"/>
    </source>
</evidence>
<dbReference type="InterPro" id="IPR036318">
    <property type="entry name" value="FAD-bd_PCMH-like_sf"/>
</dbReference>
<dbReference type="Proteomes" id="UP000541558">
    <property type="component" value="Unassembled WGS sequence"/>
</dbReference>
<keyword evidence="8" id="KW-1185">Reference proteome</keyword>
<evidence type="ECO:0000256" key="3">
    <source>
        <dbReference type="ARBA" id="ARBA00022827"/>
    </source>
</evidence>
<organism evidence="7 8">
    <name type="scientific">Ephemerocybe angulata</name>
    <dbReference type="NCBI Taxonomy" id="980116"/>
    <lineage>
        <taxon>Eukaryota</taxon>
        <taxon>Fungi</taxon>
        <taxon>Dikarya</taxon>
        <taxon>Basidiomycota</taxon>
        <taxon>Agaricomycotina</taxon>
        <taxon>Agaricomycetes</taxon>
        <taxon>Agaricomycetidae</taxon>
        <taxon>Agaricales</taxon>
        <taxon>Agaricineae</taxon>
        <taxon>Psathyrellaceae</taxon>
        <taxon>Ephemerocybe</taxon>
    </lineage>
</organism>
<comment type="similarity">
    <text evidence="1">Belongs to the oxygen-dependent FAD-linked oxidoreductase family.</text>
</comment>
<evidence type="ECO:0000256" key="5">
    <source>
        <dbReference type="SAM" id="SignalP"/>
    </source>
</evidence>
<feature type="signal peptide" evidence="5">
    <location>
        <begin position="1"/>
        <end position="20"/>
    </location>
</feature>
<dbReference type="GO" id="GO:0016491">
    <property type="term" value="F:oxidoreductase activity"/>
    <property type="evidence" value="ECO:0007669"/>
    <property type="project" value="UniProtKB-KW"/>
</dbReference>
<feature type="chain" id="PRO_5034023688" description="FAD-binding PCMH-type domain-containing protein" evidence="5">
    <location>
        <begin position="21"/>
        <end position="505"/>
    </location>
</feature>
<dbReference type="Pfam" id="PF01565">
    <property type="entry name" value="FAD_binding_4"/>
    <property type="match status" value="1"/>
</dbReference>
<dbReference type="Gene3D" id="3.40.462.20">
    <property type="match status" value="1"/>
</dbReference>
<dbReference type="GO" id="GO:0071949">
    <property type="term" value="F:FAD binding"/>
    <property type="evidence" value="ECO:0007669"/>
    <property type="project" value="InterPro"/>
</dbReference>
<evidence type="ECO:0000259" key="6">
    <source>
        <dbReference type="PROSITE" id="PS51387"/>
    </source>
</evidence>
<evidence type="ECO:0000256" key="1">
    <source>
        <dbReference type="ARBA" id="ARBA00005466"/>
    </source>
</evidence>
<keyword evidence="2" id="KW-0285">Flavoprotein</keyword>
<protein>
    <recommendedName>
        <fullName evidence="6">FAD-binding PCMH-type domain-containing protein</fullName>
    </recommendedName>
</protein>
<dbReference type="Gene3D" id="3.30.43.10">
    <property type="entry name" value="Uridine Diphospho-n-acetylenolpyruvylglucosamine Reductase, domain 2"/>
    <property type="match status" value="1"/>
</dbReference>
<dbReference type="InterPro" id="IPR016167">
    <property type="entry name" value="FAD-bd_PCMH_sub1"/>
</dbReference>
<comment type="caution">
    <text evidence="7">The sequence shown here is derived from an EMBL/GenBank/DDBJ whole genome shotgun (WGS) entry which is preliminary data.</text>
</comment>
<dbReference type="InterPro" id="IPR016169">
    <property type="entry name" value="FAD-bd_PCMH_sub2"/>
</dbReference>
<dbReference type="SUPFAM" id="SSF56176">
    <property type="entry name" value="FAD-binding/transporter-associated domain-like"/>
    <property type="match status" value="1"/>
</dbReference>
<dbReference type="PANTHER" id="PTHR42973:SF13">
    <property type="entry name" value="FAD-BINDING PCMH-TYPE DOMAIN-CONTAINING PROTEIN"/>
    <property type="match status" value="1"/>
</dbReference>
<evidence type="ECO:0000313" key="8">
    <source>
        <dbReference type="Proteomes" id="UP000541558"/>
    </source>
</evidence>
<dbReference type="PROSITE" id="PS51387">
    <property type="entry name" value="FAD_PCMH"/>
    <property type="match status" value="1"/>
</dbReference>
<dbReference type="EMBL" id="JAACJK010000163">
    <property type="protein sequence ID" value="KAF5326348.1"/>
    <property type="molecule type" value="Genomic_DNA"/>
</dbReference>
<evidence type="ECO:0000256" key="2">
    <source>
        <dbReference type="ARBA" id="ARBA00022630"/>
    </source>
</evidence>
<evidence type="ECO:0000313" key="7">
    <source>
        <dbReference type="EMBL" id="KAF5326348.1"/>
    </source>
</evidence>
<feature type="domain" description="FAD-binding PCMH-type" evidence="6">
    <location>
        <begin position="78"/>
        <end position="248"/>
    </location>
</feature>
<dbReference type="AlphaFoldDB" id="A0A8H5BPQ9"/>
<keyword evidence="3" id="KW-0274">FAD</keyword>
<dbReference type="PANTHER" id="PTHR42973">
    <property type="entry name" value="BINDING OXIDOREDUCTASE, PUTATIVE (AFU_ORTHOLOGUE AFUA_1G17690)-RELATED"/>
    <property type="match status" value="1"/>
</dbReference>
<dbReference type="InterPro" id="IPR006094">
    <property type="entry name" value="Oxid_FAD_bind_N"/>
</dbReference>
<dbReference type="InterPro" id="IPR016166">
    <property type="entry name" value="FAD-bd_PCMH"/>
</dbReference>
<keyword evidence="5" id="KW-0732">Signal</keyword>
<name>A0A8H5BPQ9_9AGAR</name>
<proteinExistence type="inferred from homology"/>
<dbReference type="InterPro" id="IPR012951">
    <property type="entry name" value="BBE"/>
</dbReference>
<dbReference type="Gene3D" id="3.30.465.10">
    <property type="match status" value="1"/>
</dbReference>
<gene>
    <name evidence="7" type="ORF">D9611_000614</name>
</gene>
<keyword evidence="4" id="KW-0560">Oxidoreductase</keyword>
<accession>A0A8H5BPQ9</accession>